<dbReference type="InterPro" id="IPR006076">
    <property type="entry name" value="FAD-dep_OxRdtase"/>
</dbReference>
<evidence type="ECO:0000256" key="1">
    <source>
        <dbReference type="ARBA" id="ARBA00001974"/>
    </source>
</evidence>
<evidence type="ECO:0000313" key="7">
    <source>
        <dbReference type="Proteomes" id="UP001615550"/>
    </source>
</evidence>
<dbReference type="NCBIfam" id="NF008425">
    <property type="entry name" value="PRK11259.1"/>
    <property type="match status" value="1"/>
</dbReference>
<keyword evidence="7" id="KW-1185">Reference proteome</keyword>
<dbReference type="EMBL" id="JBGORX010000005">
    <property type="protein sequence ID" value="MFJ1269349.1"/>
    <property type="molecule type" value="Genomic_DNA"/>
</dbReference>
<protein>
    <submittedName>
        <fullName evidence="6">N-methyl-L-tryptophan oxidase</fullName>
        <ecNumber evidence="6">1.5.3.2</ecNumber>
    </submittedName>
</protein>
<name>A0ABW8D9H4_9GAMM</name>
<comment type="caution">
    <text evidence="6">The sequence shown here is derived from an EMBL/GenBank/DDBJ whole genome shotgun (WGS) entry which is preliminary data.</text>
</comment>
<dbReference type="Gene3D" id="3.30.9.10">
    <property type="entry name" value="D-Amino Acid Oxidase, subunit A, domain 2"/>
    <property type="match status" value="1"/>
</dbReference>
<evidence type="ECO:0000256" key="4">
    <source>
        <dbReference type="ARBA" id="ARBA00023002"/>
    </source>
</evidence>
<keyword evidence="3" id="KW-0274">FAD</keyword>
<gene>
    <name evidence="6" type="primary">solA</name>
    <name evidence="6" type="ORF">ACD661_12345</name>
</gene>
<dbReference type="InterPro" id="IPR045170">
    <property type="entry name" value="MTOX"/>
</dbReference>
<dbReference type="SUPFAM" id="SSF51905">
    <property type="entry name" value="FAD/NAD(P)-binding domain"/>
    <property type="match status" value="1"/>
</dbReference>
<reference evidence="6 7" key="1">
    <citation type="submission" date="2024-08" db="EMBL/GenBank/DDBJ databases">
        <title>Draft Genome Sequence of Legionella lytica strain DSB2004, Isolated From a Fire Sprinkler System.</title>
        <authorList>
            <person name="Everhart A.D."/>
            <person name="Kidane D.T."/>
            <person name="Farone A.L."/>
            <person name="Farone M.B."/>
        </authorList>
    </citation>
    <scope>NUCLEOTIDE SEQUENCE [LARGE SCALE GENOMIC DNA]</scope>
    <source>
        <strain evidence="6 7">DSB2004</strain>
    </source>
</reference>
<evidence type="ECO:0000313" key="6">
    <source>
        <dbReference type="EMBL" id="MFJ1269349.1"/>
    </source>
</evidence>
<organism evidence="6 7">
    <name type="scientific">Legionella lytica</name>
    <dbReference type="NCBI Taxonomy" id="96232"/>
    <lineage>
        <taxon>Bacteria</taxon>
        <taxon>Pseudomonadati</taxon>
        <taxon>Pseudomonadota</taxon>
        <taxon>Gammaproteobacteria</taxon>
        <taxon>Legionellales</taxon>
        <taxon>Legionellaceae</taxon>
        <taxon>Legionella</taxon>
    </lineage>
</organism>
<dbReference type="RefSeq" id="WP_400188172.1">
    <property type="nucleotide sequence ID" value="NZ_JBGORX010000005.1"/>
</dbReference>
<evidence type="ECO:0000256" key="3">
    <source>
        <dbReference type="ARBA" id="ARBA00022827"/>
    </source>
</evidence>
<feature type="domain" description="FAD dependent oxidoreductase" evidence="5">
    <location>
        <begin position="6"/>
        <end position="356"/>
    </location>
</feature>
<dbReference type="Proteomes" id="UP001615550">
    <property type="component" value="Unassembled WGS sequence"/>
</dbReference>
<dbReference type="EC" id="1.5.3.2" evidence="6"/>
<dbReference type="Gene3D" id="3.50.50.60">
    <property type="entry name" value="FAD/NAD(P)-binding domain"/>
    <property type="match status" value="1"/>
</dbReference>
<accession>A0ABW8D9H4</accession>
<dbReference type="GO" id="GO:0050131">
    <property type="term" value="F:N-methyl-L-amino-acid oxidase activity"/>
    <property type="evidence" value="ECO:0007669"/>
    <property type="project" value="UniProtKB-EC"/>
</dbReference>
<evidence type="ECO:0000256" key="2">
    <source>
        <dbReference type="ARBA" id="ARBA00022630"/>
    </source>
</evidence>
<sequence length="374" mass="41674">MKKIYDLIIIGCGGIGSSTLYNATRAGLSTLCIEQYEQGHQKGGTLGETRAFRKAYYDNPAYIPILEKAYLDWKNLDANSEMDLFIECGVLEMGLANSKMSVDAIQCCNDYQIPIELLSKEQITTRFPGFQVPDEMVGIFQPEAGFLQIDNCMNYFVNSATANGASVAYNEKVVSWKVGENNLVQVTTNKATYYSKYLIITTGSWAPELLHALDIPLQIIQKKLVWISVQPNEYSIQNGSPCFSYHLNGEVFYGFPNISGLVKVARHNGGALMQHPHDSPEFNNEADAIKQFAKQYLPKLTFSDAIKEASCLYDVTPDHQFVIDNHPDYPQIAFAAGLSGHAYKMSNVLGKILVDLASKQSTEFDISFLSLTRF</sequence>
<dbReference type="PANTHER" id="PTHR10961">
    <property type="entry name" value="PEROXISOMAL SARCOSINE OXIDASE"/>
    <property type="match status" value="1"/>
</dbReference>
<dbReference type="SUPFAM" id="SSF54373">
    <property type="entry name" value="FAD-linked reductases, C-terminal domain"/>
    <property type="match status" value="1"/>
</dbReference>
<evidence type="ECO:0000259" key="5">
    <source>
        <dbReference type="Pfam" id="PF01266"/>
    </source>
</evidence>
<keyword evidence="2" id="KW-0285">Flavoprotein</keyword>
<comment type="cofactor">
    <cofactor evidence="1">
        <name>FAD</name>
        <dbReference type="ChEBI" id="CHEBI:57692"/>
    </cofactor>
</comment>
<dbReference type="PANTHER" id="PTHR10961:SF7">
    <property type="entry name" value="FAD DEPENDENT OXIDOREDUCTASE DOMAIN-CONTAINING PROTEIN"/>
    <property type="match status" value="1"/>
</dbReference>
<dbReference type="InterPro" id="IPR036188">
    <property type="entry name" value="FAD/NAD-bd_sf"/>
</dbReference>
<proteinExistence type="predicted"/>
<dbReference type="Pfam" id="PF01266">
    <property type="entry name" value="DAO"/>
    <property type="match status" value="1"/>
</dbReference>
<keyword evidence="4 6" id="KW-0560">Oxidoreductase</keyword>